<dbReference type="Gene3D" id="6.10.340.10">
    <property type="match status" value="1"/>
</dbReference>
<dbReference type="InterPro" id="IPR005467">
    <property type="entry name" value="His_kinase_dom"/>
</dbReference>
<evidence type="ECO:0000256" key="7">
    <source>
        <dbReference type="ARBA" id="ARBA00023012"/>
    </source>
</evidence>
<evidence type="ECO:0000256" key="9">
    <source>
        <dbReference type="SAM" id="Phobius"/>
    </source>
</evidence>
<evidence type="ECO:0000313" key="13">
    <source>
        <dbReference type="Proteomes" id="UP000199032"/>
    </source>
</evidence>
<dbReference type="FunFam" id="3.30.565.10:FF:000006">
    <property type="entry name" value="Sensor histidine kinase WalK"/>
    <property type="match status" value="1"/>
</dbReference>
<keyword evidence="8 9" id="KW-0472">Membrane</keyword>
<dbReference type="PANTHER" id="PTHR43711:SF31">
    <property type="entry name" value="HISTIDINE KINASE"/>
    <property type="match status" value="1"/>
</dbReference>
<feature type="domain" description="HAMP" evidence="11">
    <location>
        <begin position="204"/>
        <end position="256"/>
    </location>
</feature>
<feature type="transmembrane region" description="Helical" evidence="9">
    <location>
        <begin position="187"/>
        <end position="207"/>
    </location>
</feature>
<evidence type="ECO:0000256" key="5">
    <source>
        <dbReference type="ARBA" id="ARBA00022679"/>
    </source>
</evidence>
<keyword evidence="13" id="KW-1185">Reference proteome</keyword>
<dbReference type="SUPFAM" id="SSF55874">
    <property type="entry name" value="ATPase domain of HSP90 chaperone/DNA topoisomerase II/histidine kinase"/>
    <property type="match status" value="1"/>
</dbReference>
<dbReference type="RefSeq" id="WP_090750741.1">
    <property type="nucleotide sequence ID" value="NZ_CZQA01000011.1"/>
</dbReference>
<dbReference type="InterPro" id="IPR003661">
    <property type="entry name" value="HisK_dim/P_dom"/>
</dbReference>
<keyword evidence="5 12" id="KW-0808">Transferase</keyword>
<feature type="domain" description="Histidine kinase" evidence="10">
    <location>
        <begin position="264"/>
        <end position="484"/>
    </location>
</feature>
<dbReference type="InterPro" id="IPR036890">
    <property type="entry name" value="HATPase_C_sf"/>
</dbReference>
<dbReference type="PANTHER" id="PTHR43711">
    <property type="entry name" value="TWO-COMPONENT HISTIDINE KINASE"/>
    <property type="match status" value="1"/>
</dbReference>
<name>A0A0S4LLF7_9BACT</name>
<dbReference type="CDD" id="cd00075">
    <property type="entry name" value="HATPase"/>
    <property type="match status" value="1"/>
</dbReference>
<dbReference type="Gene3D" id="1.10.287.130">
    <property type="match status" value="1"/>
</dbReference>
<keyword evidence="7" id="KW-0902">Two-component regulatory system</keyword>
<dbReference type="InterPro" id="IPR003594">
    <property type="entry name" value="HATPase_dom"/>
</dbReference>
<keyword evidence="4" id="KW-0597">Phosphoprotein</keyword>
<evidence type="ECO:0000259" key="11">
    <source>
        <dbReference type="PROSITE" id="PS50885"/>
    </source>
</evidence>
<dbReference type="STRING" id="1742972.COMA1_50046"/>
<evidence type="ECO:0000313" key="12">
    <source>
        <dbReference type="EMBL" id="CUS38325.1"/>
    </source>
</evidence>
<evidence type="ECO:0000256" key="1">
    <source>
        <dbReference type="ARBA" id="ARBA00000085"/>
    </source>
</evidence>
<dbReference type="EC" id="2.7.13.3" evidence="3"/>
<keyword evidence="6 12" id="KW-0418">Kinase</keyword>
<reference evidence="12 13" key="1">
    <citation type="submission" date="2015-10" db="EMBL/GenBank/DDBJ databases">
        <authorList>
            <person name="Gilbert D.G."/>
        </authorList>
    </citation>
    <scope>NUCLEOTIDE SEQUENCE [LARGE SCALE GENOMIC DNA]</scope>
    <source>
        <strain evidence="12">COMA1</strain>
    </source>
</reference>
<dbReference type="GO" id="GO:0000155">
    <property type="term" value="F:phosphorelay sensor kinase activity"/>
    <property type="evidence" value="ECO:0007669"/>
    <property type="project" value="InterPro"/>
</dbReference>
<gene>
    <name evidence="12" type="ORF">COMA1_50046</name>
</gene>
<evidence type="ECO:0000256" key="2">
    <source>
        <dbReference type="ARBA" id="ARBA00004370"/>
    </source>
</evidence>
<dbReference type="SMART" id="SM00387">
    <property type="entry name" value="HATPase_c"/>
    <property type="match status" value="1"/>
</dbReference>
<evidence type="ECO:0000259" key="10">
    <source>
        <dbReference type="PROSITE" id="PS50109"/>
    </source>
</evidence>
<evidence type="ECO:0000256" key="3">
    <source>
        <dbReference type="ARBA" id="ARBA00012438"/>
    </source>
</evidence>
<comment type="subcellular location">
    <subcellularLocation>
        <location evidence="2">Membrane</location>
    </subcellularLocation>
</comment>
<dbReference type="EMBL" id="CZQA01000011">
    <property type="protein sequence ID" value="CUS38325.1"/>
    <property type="molecule type" value="Genomic_DNA"/>
</dbReference>
<keyword evidence="9" id="KW-0812">Transmembrane</keyword>
<dbReference type="InterPro" id="IPR003660">
    <property type="entry name" value="HAMP_dom"/>
</dbReference>
<dbReference type="Gene3D" id="3.30.565.10">
    <property type="entry name" value="Histidine kinase-like ATPase, C-terminal domain"/>
    <property type="match status" value="1"/>
</dbReference>
<dbReference type="GO" id="GO:0016020">
    <property type="term" value="C:membrane"/>
    <property type="evidence" value="ECO:0007669"/>
    <property type="project" value="UniProtKB-SubCell"/>
</dbReference>
<organism evidence="12 13">
    <name type="scientific">Candidatus Nitrospira nitrosa</name>
    <dbReference type="NCBI Taxonomy" id="1742972"/>
    <lineage>
        <taxon>Bacteria</taxon>
        <taxon>Pseudomonadati</taxon>
        <taxon>Nitrospirota</taxon>
        <taxon>Nitrospiria</taxon>
        <taxon>Nitrospirales</taxon>
        <taxon>Nitrospiraceae</taxon>
        <taxon>Nitrospira</taxon>
    </lineage>
</organism>
<dbReference type="FunFam" id="1.10.287.130:FF:000001">
    <property type="entry name" value="Two-component sensor histidine kinase"/>
    <property type="match status" value="1"/>
</dbReference>
<dbReference type="CDD" id="cd06225">
    <property type="entry name" value="HAMP"/>
    <property type="match status" value="1"/>
</dbReference>
<dbReference type="OrthoDB" id="9770955at2"/>
<dbReference type="InterPro" id="IPR004358">
    <property type="entry name" value="Sig_transdc_His_kin-like_C"/>
</dbReference>
<dbReference type="AlphaFoldDB" id="A0A0S4LLF7"/>
<keyword evidence="9" id="KW-1133">Transmembrane helix</keyword>
<dbReference type="CDD" id="cd00082">
    <property type="entry name" value="HisKA"/>
    <property type="match status" value="1"/>
</dbReference>
<proteinExistence type="predicted"/>
<feature type="transmembrane region" description="Helical" evidence="9">
    <location>
        <begin position="9"/>
        <end position="29"/>
    </location>
</feature>
<dbReference type="Pfam" id="PF00512">
    <property type="entry name" value="HisKA"/>
    <property type="match status" value="1"/>
</dbReference>
<dbReference type="InterPro" id="IPR036097">
    <property type="entry name" value="HisK_dim/P_sf"/>
</dbReference>
<evidence type="ECO:0000256" key="4">
    <source>
        <dbReference type="ARBA" id="ARBA00022553"/>
    </source>
</evidence>
<dbReference type="Proteomes" id="UP000199032">
    <property type="component" value="Unassembled WGS sequence"/>
</dbReference>
<evidence type="ECO:0000256" key="6">
    <source>
        <dbReference type="ARBA" id="ARBA00022777"/>
    </source>
</evidence>
<dbReference type="Pfam" id="PF02518">
    <property type="entry name" value="HATPase_c"/>
    <property type="match status" value="1"/>
</dbReference>
<protein>
    <recommendedName>
        <fullName evidence="3">histidine kinase</fullName>
        <ecNumber evidence="3">2.7.13.3</ecNumber>
    </recommendedName>
</protein>
<accession>A0A0S4LLF7</accession>
<dbReference type="PROSITE" id="PS50109">
    <property type="entry name" value="HIS_KIN"/>
    <property type="match status" value="1"/>
</dbReference>
<dbReference type="SUPFAM" id="SSF47384">
    <property type="entry name" value="Homodimeric domain of signal transducing histidine kinase"/>
    <property type="match status" value="1"/>
</dbReference>
<dbReference type="SMART" id="SM00388">
    <property type="entry name" value="HisKA"/>
    <property type="match status" value="1"/>
</dbReference>
<sequence length="491" mass="54604">MRLSIFSRLVLTSLVIIAVMGGVNLYALFQLRQLTAMSTQMASYHYPAVESAKRLLGSLYAQQNNEKKFLATKDPTFRTNVTEEVEEFQRVLHVLRGQESSTRGLTLLQETGELLKERERLFDSAFQVATRSIPPAIPDYESKRDSLTDRMSFTLQNYIDLHEARVSVGVTESRASAAQAEAVTEQLVLVALMFGLGLAGVASYTILRPLRELQGHIKQIGQGNFGASLNIKAPAELRELVDSVNWMGQKLQEIDEMKTDFLAHVSHELRTPMASIQEGTNLLLDEIPGPLMPEQRMTLRIMADSSKRLMHLIATILDLSKMEAGMMEYRFVPVDLQRIVDISINKIRLLADSKHVQLVLEHAGQRAWVKADASRLEQVFDNLLSNALKFSPEGGVVKVYLKPDLQAGVLEVAVSDTGPGIAPEDLPHIFERFYQGRTKVKQTAGSGLGLALVKNVVEAHGGRIWIESERGKGATVRFILRLTKSEAKGKS</sequence>
<dbReference type="PROSITE" id="PS50885">
    <property type="entry name" value="HAMP"/>
    <property type="match status" value="1"/>
</dbReference>
<dbReference type="SMART" id="SM00304">
    <property type="entry name" value="HAMP"/>
    <property type="match status" value="1"/>
</dbReference>
<dbReference type="SUPFAM" id="SSF158472">
    <property type="entry name" value="HAMP domain-like"/>
    <property type="match status" value="1"/>
</dbReference>
<dbReference type="Pfam" id="PF00672">
    <property type="entry name" value="HAMP"/>
    <property type="match status" value="1"/>
</dbReference>
<comment type="catalytic activity">
    <reaction evidence="1">
        <text>ATP + protein L-histidine = ADP + protein N-phospho-L-histidine.</text>
        <dbReference type="EC" id="2.7.13.3"/>
    </reaction>
</comment>
<evidence type="ECO:0000256" key="8">
    <source>
        <dbReference type="ARBA" id="ARBA00023136"/>
    </source>
</evidence>
<dbReference type="InterPro" id="IPR050736">
    <property type="entry name" value="Sensor_HK_Regulatory"/>
</dbReference>
<dbReference type="PRINTS" id="PR00344">
    <property type="entry name" value="BCTRLSENSOR"/>
</dbReference>